<evidence type="ECO:0000313" key="3">
    <source>
        <dbReference type="Proteomes" id="UP000703661"/>
    </source>
</evidence>
<name>A0A9P6T5W0_9FUNG</name>
<feature type="compositionally biased region" description="Basic and acidic residues" evidence="1">
    <location>
        <begin position="32"/>
        <end position="54"/>
    </location>
</feature>
<keyword evidence="3" id="KW-1185">Reference proteome</keyword>
<evidence type="ECO:0000256" key="1">
    <source>
        <dbReference type="SAM" id="MobiDB-lite"/>
    </source>
</evidence>
<evidence type="ECO:0000313" key="2">
    <source>
        <dbReference type="EMBL" id="KAG0024843.1"/>
    </source>
</evidence>
<feature type="region of interest" description="Disordered" evidence="1">
    <location>
        <begin position="1"/>
        <end position="54"/>
    </location>
</feature>
<gene>
    <name evidence="2" type="ORF">BGZ80_003702</name>
</gene>
<dbReference type="Proteomes" id="UP000703661">
    <property type="component" value="Unassembled WGS sequence"/>
</dbReference>
<protein>
    <submittedName>
        <fullName evidence="2">Uncharacterized protein</fullName>
    </submittedName>
</protein>
<proteinExistence type="predicted"/>
<dbReference type="OrthoDB" id="2370379at2759"/>
<sequence>MDSEIENKTNRTPAVKVAGMRVPAPDHPVPVVRKEYEHKSEKDKEENNEEQRELERAEKFELDKLGRMAAGERLAKIQGNQPKHEPFTNFRQKENIPLTQPILHTHGKSGAAALQ</sequence>
<dbReference type="AlphaFoldDB" id="A0A9P6T5W0"/>
<accession>A0A9P6T5W0</accession>
<reference evidence="2" key="1">
    <citation type="journal article" date="2020" name="Fungal Divers.">
        <title>Resolving the Mortierellaceae phylogeny through synthesis of multi-gene phylogenetics and phylogenomics.</title>
        <authorList>
            <person name="Vandepol N."/>
            <person name="Liber J."/>
            <person name="Desiro A."/>
            <person name="Na H."/>
            <person name="Kennedy M."/>
            <person name="Barry K."/>
            <person name="Grigoriev I.V."/>
            <person name="Miller A.N."/>
            <person name="O'Donnell K."/>
            <person name="Stajich J.E."/>
            <person name="Bonito G."/>
        </authorList>
    </citation>
    <scope>NUCLEOTIDE SEQUENCE</scope>
    <source>
        <strain evidence="2">NRRL 2769</strain>
    </source>
</reference>
<comment type="caution">
    <text evidence="2">The sequence shown here is derived from an EMBL/GenBank/DDBJ whole genome shotgun (WGS) entry which is preliminary data.</text>
</comment>
<organism evidence="2 3">
    <name type="scientific">Entomortierella chlamydospora</name>
    <dbReference type="NCBI Taxonomy" id="101097"/>
    <lineage>
        <taxon>Eukaryota</taxon>
        <taxon>Fungi</taxon>
        <taxon>Fungi incertae sedis</taxon>
        <taxon>Mucoromycota</taxon>
        <taxon>Mortierellomycotina</taxon>
        <taxon>Mortierellomycetes</taxon>
        <taxon>Mortierellales</taxon>
        <taxon>Mortierellaceae</taxon>
        <taxon>Entomortierella</taxon>
    </lineage>
</organism>
<dbReference type="EMBL" id="JAAAID010000002">
    <property type="protein sequence ID" value="KAG0024843.1"/>
    <property type="molecule type" value="Genomic_DNA"/>
</dbReference>